<feature type="transmembrane region" description="Helical" evidence="7">
    <location>
        <begin position="681"/>
        <end position="697"/>
    </location>
</feature>
<evidence type="ECO:0000256" key="1">
    <source>
        <dbReference type="ARBA" id="ARBA00004141"/>
    </source>
</evidence>
<dbReference type="PROSITE" id="PS50850">
    <property type="entry name" value="MFS"/>
    <property type="match status" value="1"/>
</dbReference>
<dbReference type="GO" id="GO:0022857">
    <property type="term" value="F:transmembrane transporter activity"/>
    <property type="evidence" value="ECO:0007669"/>
    <property type="project" value="InterPro"/>
</dbReference>
<comment type="caution">
    <text evidence="9">The sequence shown here is derived from an EMBL/GenBank/DDBJ whole genome shotgun (WGS) entry which is preliminary data.</text>
</comment>
<accession>A0A8H4KFL8</accession>
<evidence type="ECO:0000256" key="5">
    <source>
        <dbReference type="ARBA" id="ARBA00023136"/>
    </source>
</evidence>
<dbReference type="CDD" id="cd07379">
    <property type="entry name" value="MPP_239FB"/>
    <property type="match status" value="1"/>
</dbReference>
<dbReference type="SUPFAM" id="SSF56300">
    <property type="entry name" value="Metallo-dependent phosphatases"/>
    <property type="match status" value="1"/>
</dbReference>
<name>A0A8H4KFL8_9HYPO</name>
<dbReference type="InterPro" id="IPR020846">
    <property type="entry name" value="MFS_dom"/>
</dbReference>
<dbReference type="GO" id="GO:0016020">
    <property type="term" value="C:membrane"/>
    <property type="evidence" value="ECO:0007669"/>
    <property type="project" value="UniProtKB-SubCell"/>
</dbReference>
<dbReference type="EMBL" id="JAADJG010000342">
    <property type="protein sequence ID" value="KAF4448393.1"/>
    <property type="molecule type" value="Genomic_DNA"/>
</dbReference>
<dbReference type="Gene3D" id="1.20.1250.20">
    <property type="entry name" value="MFS general substrate transporter like domains"/>
    <property type="match status" value="2"/>
</dbReference>
<keyword evidence="5 7" id="KW-0472">Membrane</keyword>
<evidence type="ECO:0000256" key="3">
    <source>
        <dbReference type="ARBA" id="ARBA00022692"/>
    </source>
</evidence>
<reference evidence="9" key="1">
    <citation type="submission" date="2020-01" db="EMBL/GenBank/DDBJ databases">
        <title>Identification and distribution of gene clusters putatively required for synthesis of sphingolipid metabolism inhibitors in phylogenetically diverse species of the filamentous fungus Fusarium.</title>
        <authorList>
            <person name="Kim H.-S."/>
            <person name="Busman M."/>
            <person name="Brown D.W."/>
            <person name="Divon H."/>
            <person name="Uhlig S."/>
            <person name="Proctor R.H."/>
        </authorList>
    </citation>
    <scope>NUCLEOTIDE SEQUENCE</scope>
    <source>
        <strain evidence="9">NRRL 53441</strain>
    </source>
</reference>
<keyword evidence="3 7" id="KW-0812">Transmembrane</keyword>
<dbReference type="PANTHER" id="PTHR43791">
    <property type="entry name" value="PERMEASE-RELATED"/>
    <property type="match status" value="1"/>
</dbReference>
<feature type="domain" description="Major facilitator superfamily (MFS) profile" evidence="8">
    <location>
        <begin position="381"/>
        <end position="804"/>
    </location>
</feature>
<feature type="transmembrane region" description="Helical" evidence="7">
    <location>
        <begin position="746"/>
        <end position="765"/>
    </location>
</feature>
<dbReference type="InterPro" id="IPR004843">
    <property type="entry name" value="Calcineurin-like_PHP"/>
</dbReference>
<feature type="transmembrane region" description="Helical" evidence="7">
    <location>
        <begin position="650"/>
        <end position="669"/>
    </location>
</feature>
<proteinExistence type="predicted"/>
<dbReference type="Pfam" id="PF07690">
    <property type="entry name" value="MFS_1"/>
    <property type="match status" value="1"/>
</dbReference>
<dbReference type="InterPro" id="IPR029052">
    <property type="entry name" value="Metallo-depent_PP-like"/>
</dbReference>
<feature type="transmembrane region" description="Helical" evidence="7">
    <location>
        <begin position="541"/>
        <end position="563"/>
    </location>
</feature>
<sequence length="835" mass="93575">MLCNYCSTSTSTKRAGTQAPLHLNFHSVLMAPPLTIWTPPQLSLWQKFHREPAAFLALWLYRWTPHIAVSPPAEASNPITIVCIADTHQSKPKVPDGDLLLHAGDLTDHGSFEELQAQLDWLASLPHRHKVVIAGNHDRLLDPEYVARFPDRICETEGRSRADLEWHDLVYLNRTSKTLKFGQRMLNIFGSPWTPQLGTFAFQYPSIRDIWTSAVPEGTDVVLTYGPPRGYLDLGGKGCPHLMREVARMRPRAVVFGHIHAGHGRVEVGFRGVETCYQRVMAGIGGLATVILMVAWLLDAWVMKLDLTNNPLYFYKAQAEFEMAHRTNSLSDEKDVEAVASHLDHANTAATNGLSAEDMDFVNNFPEEKKKKVLAKIDWRLMPMLALLYLVTYIDKANIGNAKIEGMLPDLKMNGEQYNIALSIYFIPYILAEVPSNMLLNKFQKPSQYMATIMFIWGIVVVCTGLIHNFGQLCTIRILLGLFEAGFFPGAILIISKWYLPHETQTRVAILYTSAATGGAFSGLFAYAIAKMDGIGGQGGWRWIFFIEGIFTIVMSFVTWFLLIDSPTLSYWLTDEEKRYLVLRQASRRITNSGEYREKTFDKGALFSVLKDWRVYLLTIMSWSNAAPNYGLKFSMPSIVKGMGYTSSNAQLMTIPPYLCGAISSYLLARTADRVKWRMPFIIGPQLCIIIAFSILMTKAEFIVQNLGVCYFAVCLACAGMYPILPGTSAWNIDNVLSPTKRAISIGYLTCAGTIGGIYGSYIYIDKEKPKYTTGYGASLGFAVAGILAAASLEFALMTINKKRSKMSEAEIRSKYTEEQLEEMGEHSPLYRYKL</sequence>
<dbReference type="FunFam" id="1.20.1250.20:FF:000034">
    <property type="entry name" value="MFS general substrate transporter"/>
    <property type="match status" value="1"/>
</dbReference>
<evidence type="ECO:0000256" key="7">
    <source>
        <dbReference type="SAM" id="Phobius"/>
    </source>
</evidence>
<evidence type="ECO:0000256" key="2">
    <source>
        <dbReference type="ARBA" id="ARBA00022448"/>
    </source>
</evidence>
<feature type="transmembrane region" description="Helical" evidence="7">
    <location>
        <begin position="508"/>
        <end position="529"/>
    </location>
</feature>
<dbReference type="GO" id="GO:0016787">
    <property type="term" value="F:hydrolase activity"/>
    <property type="evidence" value="ECO:0007669"/>
    <property type="project" value="InterPro"/>
</dbReference>
<dbReference type="SUPFAM" id="SSF103473">
    <property type="entry name" value="MFS general substrate transporter"/>
    <property type="match status" value="1"/>
</dbReference>
<organism evidence="9 10">
    <name type="scientific">Fusarium austroafricanum</name>
    <dbReference type="NCBI Taxonomy" id="2364996"/>
    <lineage>
        <taxon>Eukaryota</taxon>
        <taxon>Fungi</taxon>
        <taxon>Dikarya</taxon>
        <taxon>Ascomycota</taxon>
        <taxon>Pezizomycotina</taxon>
        <taxon>Sordariomycetes</taxon>
        <taxon>Hypocreomycetidae</taxon>
        <taxon>Hypocreales</taxon>
        <taxon>Nectriaceae</taxon>
        <taxon>Fusarium</taxon>
        <taxon>Fusarium concolor species complex</taxon>
    </lineage>
</organism>
<dbReference type="InterPro" id="IPR011701">
    <property type="entry name" value="MFS"/>
</dbReference>
<dbReference type="Pfam" id="PF00149">
    <property type="entry name" value="Metallophos"/>
    <property type="match status" value="1"/>
</dbReference>
<evidence type="ECO:0000313" key="9">
    <source>
        <dbReference type="EMBL" id="KAF4448393.1"/>
    </source>
</evidence>
<dbReference type="InterPro" id="IPR036259">
    <property type="entry name" value="MFS_trans_sf"/>
</dbReference>
<dbReference type="OrthoDB" id="2962993at2759"/>
<dbReference type="Gene3D" id="3.60.21.10">
    <property type="match status" value="1"/>
</dbReference>
<keyword evidence="6" id="KW-0325">Glycoprotein</keyword>
<gene>
    <name evidence="9" type="ORF">F53441_8201</name>
</gene>
<evidence type="ECO:0000313" key="10">
    <source>
        <dbReference type="Proteomes" id="UP000605986"/>
    </source>
</evidence>
<feature type="transmembrane region" description="Helical" evidence="7">
    <location>
        <begin position="280"/>
        <end position="298"/>
    </location>
</feature>
<dbReference type="PANTHER" id="PTHR43791:SF79">
    <property type="entry name" value="MAJOR FACILITATOR SUPERFAMILY (MFS) PROFILE DOMAIN-CONTAINING PROTEIN"/>
    <property type="match status" value="1"/>
</dbReference>
<evidence type="ECO:0000259" key="8">
    <source>
        <dbReference type="PROSITE" id="PS50850"/>
    </source>
</evidence>
<evidence type="ECO:0000256" key="4">
    <source>
        <dbReference type="ARBA" id="ARBA00022989"/>
    </source>
</evidence>
<keyword evidence="10" id="KW-1185">Reference proteome</keyword>
<keyword evidence="2" id="KW-0813">Transport</keyword>
<feature type="transmembrane region" description="Helical" evidence="7">
    <location>
        <begin position="418"/>
        <end position="440"/>
    </location>
</feature>
<feature type="transmembrane region" description="Helical" evidence="7">
    <location>
        <begin position="476"/>
        <end position="496"/>
    </location>
</feature>
<feature type="transmembrane region" description="Helical" evidence="7">
    <location>
        <begin position="377"/>
        <end position="394"/>
    </location>
</feature>
<feature type="transmembrane region" description="Helical" evidence="7">
    <location>
        <begin position="777"/>
        <end position="797"/>
    </location>
</feature>
<keyword evidence="4 7" id="KW-1133">Transmembrane helix</keyword>
<dbReference type="AlphaFoldDB" id="A0A8H4KFL8"/>
<dbReference type="Proteomes" id="UP000605986">
    <property type="component" value="Unassembled WGS sequence"/>
</dbReference>
<feature type="transmembrane region" description="Helical" evidence="7">
    <location>
        <begin position="452"/>
        <end position="470"/>
    </location>
</feature>
<dbReference type="FunFam" id="1.20.1250.20:FF:000364">
    <property type="entry name" value="MFS general substrate transporter"/>
    <property type="match status" value="1"/>
</dbReference>
<protein>
    <recommendedName>
        <fullName evidence="8">Major facilitator superfamily (MFS) profile domain-containing protein</fullName>
    </recommendedName>
</protein>
<feature type="transmembrane region" description="Helical" evidence="7">
    <location>
        <begin position="703"/>
        <end position="725"/>
    </location>
</feature>
<comment type="subcellular location">
    <subcellularLocation>
        <location evidence="1">Membrane</location>
        <topology evidence="1">Multi-pass membrane protein</topology>
    </subcellularLocation>
</comment>
<evidence type="ECO:0000256" key="6">
    <source>
        <dbReference type="ARBA" id="ARBA00023180"/>
    </source>
</evidence>